<dbReference type="InterPro" id="IPR007922">
    <property type="entry name" value="DciA-like"/>
</dbReference>
<dbReference type="HAMAP" id="MF_00630">
    <property type="entry name" value="UPF0232"/>
    <property type="match status" value="1"/>
</dbReference>
<feature type="region of interest" description="Disordered" evidence="3">
    <location>
        <begin position="1"/>
        <end position="138"/>
    </location>
</feature>
<comment type="similarity">
    <text evidence="1 2">Belongs to the UPF0232 family.</text>
</comment>
<dbReference type="PANTHER" id="PTHR36456:SF1">
    <property type="entry name" value="UPF0232 PROTEIN SCO3875"/>
    <property type="match status" value="1"/>
</dbReference>
<dbReference type="EMBL" id="FNJR01000008">
    <property type="protein sequence ID" value="SDP76039.1"/>
    <property type="molecule type" value="Genomic_DNA"/>
</dbReference>
<organism evidence="4 5">
    <name type="scientific">Actinopolyspora xinjiangensis</name>
    <dbReference type="NCBI Taxonomy" id="405564"/>
    <lineage>
        <taxon>Bacteria</taxon>
        <taxon>Bacillati</taxon>
        <taxon>Actinomycetota</taxon>
        <taxon>Actinomycetes</taxon>
        <taxon>Actinopolysporales</taxon>
        <taxon>Actinopolysporaceae</taxon>
        <taxon>Actinopolyspora</taxon>
    </lineage>
</organism>
<dbReference type="PANTHER" id="PTHR36456">
    <property type="entry name" value="UPF0232 PROTEIN SCO3875"/>
    <property type="match status" value="1"/>
</dbReference>
<sequence length="251" mass="27484">MPDEFGRQPRPRSGGWQDESFLSSRRGRRPRGEHPGGGAGAERGETSSVGERPVDAVDNSWGGAPRGDTTSADAREVTPESVGVAGEHSRGSDLARAALRAAREKSGGRPRERNRRQPGRARRGRGWSGPDADDRDPQEFGRLVHRMVHARGWSDRLTGGQVFGRWGELVGEEIAAHSEPVELAEGVLTLRAESTAWATELRLLQRQLLRRISDGLGERVVRRIKVLGPAAPSWRHGPRHISGRGPRDTYG</sequence>
<feature type="region of interest" description="Disordered" evidence="3">
    <location>
        <begin position="232"/>
        <end position="251"/>
    </location>
</feature>
<dbReference type="STRING" id="405564.SAMN04487905_108171"/>
<dbReference type="InterPro" id="IPR023007">
    <property type="entry name" value="UPF0232_actinobac"/>
</dbReference>
<evidence type="ECO:0000256" key="1">
    <source>
        <dbReference type="ARBA" id="ARBA00006200"/>
    </source>
</evidence>
<evidence type="ECO:0000256" key="2">
    <source>
        <dbReference type="HAMAP-Rule" id="MF_00630"/>
    </source>
</evidence>
<dbReference type="Pfam" id="PF05258">
    <property type="entry name" value="DciA"/>
    <property type="match status" value="1"/>
</dbReference>
<evidence type="ECO:0000313" key="4">
    <source>
        <dbReference type="EMBL" id="SDP76039.1"/>
    </source>
</evidence>
<reference evidence="5" key="1">
    <citation type="submission" date="2016-10" db="EMBL/GenBank/DDBJ databases">
        <authorList>
            <person name="Varghese N."/>
            <person name="Submissions S."/>
        </authorList>
    </citation>
    <scope>NUCLEOTIDE SEQUENCE [LARGE SCALE GENOMIC DNA]</scope>
    <source>
        <strain evidence="5">DSM 46732</strain>
    </source>
</reference>
<name>A0A1H0VBU3_9ACTN</name>
<accession>A0A1H0VBU3</accession>
<gene>
    <name evidence="4" type="ORF">SAMN04487905_108171</name>
</gene>
<dbReference type="Proteomes" id="UP000199497">
    <property type="component" value="Unassembled WGS sequence"/>
</dbReference>
<proteinExistence type="inferred from homology"/>
<keyword evidence="5" id="KW-1185">Reference proteome</keyword>
<evidence type="ECO:0000313" key="5">
    <source>
        <dbReference type="Proteomes" id="UP000199497"/>
    </source>
</evidence>
<feature type="compositionally biased region" description="Basic and acidic residues" evidence="3">
    <location>
        <begin position="101"/>
        <end position="111"/>
    </location>
</feature>
<dbReference type="OrthoDB" id="5516926at2"/>
<evidence type="ECO:0000256" key="3">
    <source>
        <dbReference type="SAM" id="MobiDB-lite"/>
    </source>
</evidence>
<dbReference type="AlphaFoldDB" id="A0A1H0VBU3"/>
<feature type="compositionally biased region" description="Basic residues" evidence="3">
    <location>
        <begin position="112"/>
        <end position="125"/>
    </location>
</feature>
<protein>
    <recommendedName>
        <fullName evidence="2">UPF0232 protein SAMN04487905_108171</fullName>
    </recommendedName>
</protein>